<evidence type="ECO:0000313" key="4">
    <source>
        <dbReference type="Proteomes" id="UP000029922"/>
    </source>
</evidence>
<keyword evidence="1" id="KW-1133">Transmembrane helix</keyword>
<evidence type="ECO:0000313" key="3">
    <source>
        <dbReference type="EMBL" id="TLE00002.1"/>
    </source>
</evidence>
<dbReference type="RefSeq" id="WP_138070000.1">
    <property type="nucleotide sequence ID" value="NZ_JRPD02000012.1"/>
</dbReference>
<keyword evidence="1" id="KW-0812">Transmembrane</keyword>
<comment type="caution">
    <text evidence="3">The sequence shown here is derived from an EMBL/GenBank/DDBJ whole genome shotgun (WGS) entry which is preliminary data.</text>
</comment>
<dbReference type="Gene3D" id="3.40.50.2000">
    <property type="entry name" value="Glycogen Phosphorylase B"/>
    <property type="match status" value="2"/>
</dbReference>
<sequence>MFRVVHIVTSDNGGAGRACVRLHSALLKAGLESFIITKNKSSNLNNIQELKQSKFNKSLTKSIRNISLLPFRSSIKKASDYFSPNINIPFLSDNNKSLLQQIDSISPDIIHLHWIEGGFVNIHSLASITKPIIWSLHDENAYTGGCHYVANGCNENMFKCKLCPLLPKPSRVSYLTFINKQETYKKINITINGLSSWIATRAKESLLLQDKSIINLPNPIDTNLYKPLNKAFARKALCIDSNKILLAFGAIGGSSIKRKGFAQLKAALEMLNDKNKYELVVFGGQSQDIDGINVINLDVLHDDATLVLLYNACDIFIQPSLAENLSNAIMESLSCGTPVIAFNIGGNMDMINHKINGYLAKPLDAKDLSNGIEWFANLNLEQKEDISNNARNSILSKFDYKVVAPMYIAVYKEMLGGGGVIPLLSFSFTSFNATYSLYLILIFNYLSLNNLLHIISQYINKINILHSYQLNLVDSYD</sequence>
<dbReference type="PANTHER" id="PTHR12526:SF637">
    <property type="entry name" value="GLYCOSYLTRANSFERASE EPSF-RELATED"/>
    <property type="match status" value="1"/>
</dbReference>
<keyword evidence="1" id="KW-0472">Membrane</keyword>
<dbReference type="PANTHER" id="PTHR12526">
    <property type="entry name" value="GLYCOSYLTRANSFERASE"/>
    <property type="match status" value="1"/>
</dbReference>
<evidence type="ECO:0000256" key="1">
    <source>
        <dbReference type="SAM" id="Phobius"/>
    </source>
</evidence>
<dbReference type="Pfam" id="PF00534">
    <property type="entry name" value="Glycos_transf_1"/>
    <property type="match status" value="1"/>
</dbReference>
<dbReference type="OrthoDB" id="9790710at2"/>
<evidence type="ECO:0000259" key="2">
    <source>
        <dbReference type="Pfam" id="PF00534"/>
    </source>
</evidence>
<dbReference type="GO" id="GO:0016757">
    <property type="term" value="F:glycosyltransferase activity"/>
    <property type="evidence" value="ECO:0007669"/>
    <property type="project" value="InterPro"/>
</dbReference>
<protein>
    <submittedName>
        <fullName evidence="3">Glycosyltransferase</fullName>
    </submittedName>
</protein>
<organism evidence="3 4">
    <name type="scientific">Helicobacter muridarum</name>
    <dbReference type="NCBI Taxonomy" id="216"/>
    <lineage>
        <taxon>Bacteria</taxon>
        <taxon>Pseudomonadati</taxon>
        <taxon>Campylobacterota</taxon>
        <taxon>Epsilonproteobacteria</taxon>
        <taxon>Campylobacterales</taxon>
        <taxon>Helicobacteraceae</taxon>
        <taxon>Helicobacter</taxon>
    </lineage>
</organism>
<feature type="transmembrane region" description="Helical" evidence="1">
    <location>
        <begin position="435"/>
        <end position="455"/>
    </location>
</feature>
<keyword evidence="3" id="KW-0808">Transferase</keyword>
<reference evidence="3 4" key="1">
    <citation type="journal article" date="2014" name="Genome Announc.">
        <title>Draft genome sequences of eight enterohepatic helicobacter species isolated from both laboratory and wild rodents.</title>
        <authorList>
            <person name="Sheh A."/>
            <person name="Shen Z."/>
            <person name="Fox J.G."/>
        </authorList>
    </citation>
    <scope>NUCLEOTIDE SEQUENCE [LARGE SCALE GENOMIC DNA]</scope>
    <source>
        <strain evidence="3 4">ST1</strain>
    </source>
</reference>
<gene>
    <name evidence="3" type="ORF">LS73_006085</name>
</gene>
<dbReference type="AlphaFoldDB" id="A0A4U8TI98"/>
<dbReference type="InterPro" id="IPR001296">
    <property type="entry name" value="Glyco_trans_1"/>
</dbReference>
<dbReference type="STRING" id="216.LS73_04755"/>
<accession>A0A4U8TI98</accession>
<feature type="domain" description="Glycosyl transferase family 1" evidence="2">
    <location>
        <begin position="256"/>
        <end position="392"/>
    </location>
</feature>
<dbReference type="EMBL" id="JRPD02000012">
    <property type="protein sequence ID" value="TLE00002.1"/>
    <property type="molecule type" value="Genomic_DNA"/>
</dbReference>
<dbReference type="SUPFAM" id="SSF53756">
    <property type="entry name" value="UDP-Glycosyltransferase/glycogen phosphorylase"/>
    <property type="match status" value="1"/>
</dbReference>
<proteinExistence type="predicted"/>
<dbReference type="Proteomes" id="UP000029922">
    <property type="component" value="Unassembled WGS sequence"/>
</dbReference>
<name>A0A4U8TI98_9HELI</name>